<sequence>MKIALVHDYLSQDGGAERVLKVFSEIWPEAPIFVLFYDREKLTQFNNSDVRESFLAKIPFIKDHYQWTLPFMPLATEYHNLKDFDIVLSSSSAFAKGVITDPETVHISYCHTPTRYLWTDTHEYIANLKYNKLIKLALPRVIHKMRIWDRTSADRVDKFIANSKVVQKRIKKYYGRNSEVIYPPINVDKFYVSDEIGDYFISGGRMVSYKRFDLIVQVFNRLGWPIKIFGDGPELEKLKQHSKLNIEFVGRISDDEKSRL</sequence>
<organism evidence="2 3">
    <name type="scientific">Candidatus Magasanikbacteria bacterium CG_4_9_14_3_um_filter_32_9</name>
    <dbReference type="NCBI Taxonomy" id="1974644"/>
    <lineage>
        <taxon>Bacteria</taxon>
        <taxon>Candidatus Magasanikiibacteriota</taxon>
    </lineage>
</organism>
<dbReference type="PANTHER" id="PTHR45947:SF3">
    <property type="entry name" value="SULFOQUINOVOSYL TRANSFERASE SQD2"/>
    <property type="match status" value="1"/>
</dbReference>
<dbReference type="PANTHER" id="PTHR45947">
    <property type="entry name" value="SULFOQUINOVOSYL TRANSFERASE SQD2"/>
    <property type="match status" value="1"/>
</dbReference>
<dbReference type="EMBL" id="PFVJ01000044">
    <property type="protein sequence ID" value="PJA89847.1"/>
    <property type="molecule type" value="Genomic_DNA"/>
</dbReference>
<comment type="caution">
    <text evidence="2">The sequence shown here is derived from an EMBL/GenBank/DDBJ whole genome shotgun (WGS) entry which is preliminary data.</text>
</comment>
<dbReference type="InterPro" id="IPR050194">
    <property type="entry name" value="Glycosyltransferase_grp1"/>
</dbReference>
<dbReference type="InterPro" id="IPR028098">
    <property type="entry name" value="Glyco_trans_4-like_N"/>
</dbReference>
<gene>
    <name evidence="2" type="ORF">CO137_02135</name>
</gene>
<reference evidence="3" key="1">
    <citation type="submission" date="2017-09" db="EMBL/GenBank/DDBJ databases">
        <title>Depth-based differentiation of microbial function through sediment-hosted aquifers and enrichment of novel symbionts in the deep terrestrial subsurface.</title>
        <authorList>
            <person name="Probst A.J."/>
            <person name="Ladd B."/>
            <person name="Jarett J.K."/>
            <person name="Geller-Mcgrath D.E."/>
            <person name="Sieber C.M.K."/>
            <person name="Emerson J.B."/>
            <person name="Anantharaman K."/>
            <person name="Thomas B.C."/>
            <person name="Malmstrom R."/>
            <person name="Stieglmeier M."/>
            <person name="Klingl A."/>
            <person name="Woyke T."/>
            <person name="Ryan C.M."/>
            <person name="Banfield J.F."/>
        </authorList>
    </citation>
    <scope>NUCLEOTIDE SEQUENCE [LARGE SCALE GENOMIC DNA]</scope>
</reference>
<dbReference type="Proteomes" id="UP000230843">
    <property type="component" value="Unassembled WGS sequence"/>
</dbReference>
<dbReference type="GO" id="GO:0016757">
    <property type="term" value="F:glycosyltransferase activity"/>
    <property type="evidence" value="ECO:0007669"/>
    <property type="project" value="TreeGrafter"/>
</dbReference>
<accession>A0A2M7Z6V0</accession>
<proteinExistence type="predicted"/>
<keyword evidence="2" id="KW-0808">Transferase</keyword>
<dbReference type="AlphaFoldDB" id="A0A2M7Z6V0"/>
<name>A0A2M7Z6V0_9BACT</name>
<dbReference type="SUPFAM" id="SSF53756">
    <property type="entry name" value="UDP-Glycosyltransferase/glycogen phosphorylase"/>
    <property type="match status" value="1"/>
</dbReference>
<feature type="domain" description="Glycosyltransferase subfamily 4-like N-terminal" evidence="1">
    <location>
        <begin position="14"/>
        <end position="188"/>
    </location>
</feature>
<feature type="non-terminal residue" evidence="2">
    <location>
        <position position="260"/>
    </location>
</feature>
<protein>
    <submittedName>
        <fullName evidence="2">Glycosyltransferase family 4 protein</fullName>
    </submittedName>
</protein>
<evidence type="ECO:0000313" key="3">
    <source>
        <dbReference type="Proteomes" id="UP000230843"/>
    </source>
</evidence>
<evidence type="ECO:0000313" key="2">
    <source>
        <dbReference type="EMBL" id="PJA89847.1"/>
    </source>
</evidence>
<dbReference type="Gene3D" id="3.40.50.2000">
    <property type="entry name" value="Glycogen Phosphorylase B"/>
    <property type="match status" value="2"/>
</dbReference>
<dbReference type="Pfam" id="PF13439">
    <property type="entry name" value="Glyco_transf_4"/>
    <property type="match status" value="1"/>
</dbReference>
<evidence type="ECO:0000259" key="1">
    <source>
        <dbReference type="Pfam" id="PF13439"/>
    </source>
</evidence>